<feature type="compositionally biased region" description="Basic residues" evidence="1">
    <location>
        <begin position="25"/>
        <end position="37"/>
    </location>
</feature>
<feature type="region of interest" description="Disordered" evidence="1">
    <location>
        <begin position="25"/>
        <end position="66"/>
    </location>
</feature>
<reference evidence="2 3" key="1">
    <citation type="submission" date="2017-03" db="EMBL/GenBank/DDBJ databases">
        <title>WGS assembly of Porphyra umbilicalis.</title>
        <authorList>
            <person name="Brawley S.H."/>
            <person name="Blouin N.A."/>
            <person name="Ficko-Blean E."/>
            <person name="Wheeler G.L."/>
            <person name="Lohr M."/>
            <person name="Goodson H.V."/>
            <person name="Jenkins J.W."/>
            <person name="Blaby-Haas C.E."/>
            <person name="Helliwell K.E."/>
            <person name="Chan C."/>
            <person name="Marriage T."/>
            <person name="Bhattacharya D."/>
            <person name="Klein A.S."/>
            <person name="Badis Y."/>
            <person name="Brodie J."/>
            <person name="Cao Y."/>
            <person name="Collen J."/>
            <person name="Dittami S.M."/>
            <person name="Gachon C.M."/>
            <person name="Green B.R."/>
            <person name="Karpowicz S."/>
            <person name="Kim J.W."/>
            <person name="Kudahl U."/>
            <person name="Lin S."/>
            <person name="Michel G."/>
            <person name="Mittag M."/>
            <person name="Olson B.J."/>
            <person name="Pangilinan J."/>
            <person name="Peng Y."/>
            <person name="Qiu H."/>
            <person name="Shu S."/>
            <person name="Singer J.T."/>
            <person name="Smith A.G."/>
            <person name="Sprecher B.N."/>
            <person name="Wagner V."/>
            <person name="Wang W."/>
            <person name="Wang Z.-Y."/>
            <person name="Yan J."/>
            <person name="Yarish C."/>
            <person name="Zoeuner-Riek S."/>
            <person name="Zhuang Y."/>
            <person name="Zou Y."/>
            <person name="Lindquist E.A."/>
            <person name="Grimwood J."/>
            <person name="Barry K."/>
            <person name="Rokhsar D.S."/>
            <person name="Schmutz J."/>
            <person name="Stiller J.W."/>
            <person name="Grossman A.R."/>
            <person name="Prochnik S.E."/>
        </authorList>
    </citation>
    <scope>NUCLEOTIDE SEQUENCE [LARGE SCALE GENOMIC DNA]</scope>
    <source>
        <strain evidence="2">4086291</strain>
    </source>
</reference>
<evidence type="ECO:0000313" key="2">
    <source>
        <dbReference type="EMBL" id="OSX71853.1"/>
    </source>
</evidence>
<dbReference type="Proteomes" id="UP000218209">
    <property type="component" value="Unassembled WGS sequence"/>
</dbReference>
<proteinExistence type="predicted"/>
<name>A0A1X6NTZ0_PORUM</name>
<organism evidence="2 3">
    <name type="scientific">Porphyra umbilicalis</name>
    <name type="common">Purple laver</name>
    <name type="synonym">Red alga</name>
    <dbReference type="NCBI Taxonomy" id="2786"/>
    <lineage>
        <taxon>Eukaryota</taxon>
        <taxon>Rhodophyta</taxon>
        <taxon>Bangiophyceae</taxon>
        <taxon>Bangiales</taxon>
        <taxon>Bangiaceae</taxon>
        <taxon>Porphyra</taxon>
    </lineage>
</organism>
<dbReference type="AlphaFoldDB" id="A0A1X6NTZ0"/>
<evidence type="ECO:0000256" key="1">
    <source>
        <dbReference type="SAM" id="MobiDB-lite"/>
    </source>
</evidence>
<feature type="compositionally biased region" description="Basic and acidic residues" evidence="1">
    <location>
        <begin position="51"/>
        <end position="65"/>
    </location>
</feature>
<feature type="compositionally biased region" description="Basic and acidic residues" evidence="1">
    <location>
        <begin position="94"/>
        <end position="113"/>
    </location>
</feature>
<accession>A0A1X6NTZ0</accession>
<protein>
    <submittedName>
        <fullName evidence="2">Uncharacterized protein</fullName>
    </submittedName>
</protein>
<feature type="region of interest" description="Disordered" evidence="1">
    <location>
        <begin position="86"/>
        <end position="113"/>
    </location>
</feature>
<gene>
    <name evidence="2" type="ORF">BU14_0494s0007</name>
</gene>
<dbReference type="EMBL" id="KV919103">
    <property type="protein sequence ID" value="OSX71853.1"/>
    <property type="molecule type" value="Genomic_DNA"/>
</dbReference>
<sequence length="202" mass="22573">MSILPVPLLKINSDTPHALPFRRRRHRRPHHIGHARTRLPTTPASASYADHPQKCKDDKHDRPEKQPPAGCLPVLCDLDATSAFPPTANHHAPHRIDHASDGARGDTDGRRHGLPRLRIDCQPHIMPYNAGGHHSGGKCGRRCRRCRRIGHRRQRCSVIVGGSAPPTRRAAQYQRPVGRLVNLMLRRPHGQGGGVARRVSRR</sequence>
<keyword evidence="3" id="KW-1185">Reference proteome</keyword>
<evidence type="ECO:0000313" key="3">
    <source>
        <dbReference type="Proteomes" id="UP000218209"/>
    </source>
</evidence>